<evidence type="ECO:0000313" key="8">
    <source>
        <dbReference type="EMBL" id="ARO86655.1"/>
    </source>
</evidence>
<protein>
    <recommendedName>
        <fullName evidence="10">Integrase</fullName>
    </recommendedName>
</protein>
<reference evidence="8 9" key="1">
    <citation type="journal article" date="2015" name="Int. J. Syst. Evol. Microbiol.">
        <title>Nitrosospira lacus sp. nov., a psychrotolerant, ammonia-oxidizing bacterium from sandy lake sediment.</title>
        <authorList>
            <person name="Urakawa H."/>
            <person name="Garcia J.C."/>
            <person name="Nielsen J.L."/>
            <person name="Le V.Q."/>
            <person name="Kozlowski J.A."/>
            <person name="Stein L.Y."/>
            <person name="Lim C.K."/>
            <person name="Pommerening-Roser A."/>
            <person name="Martens-Habbena W."/>
            <person name="Stahl D.A."/>
            <person name="Klotz M.G."/>
        </authorList>
    </citation>
    <scope>NUCLEOTIDE SEQUENCE [LARGE SCALE GENOMIC DNA]</scope>
    <source>
        <strain evidence="8 9">APG3</strain>
    </source>
</reference>
<dbReference type="Gene3D" id="3.30.160.390">
    <property type="entry name" value="Integrase, DNA-binding domain"/>
    <property type="match status" value="1"/>
</dbReference>
<dbReference type="Gene3D" id="1.10.150.130">
    <property type="match status" value="1"/>
</dbReference>
<keyword evidence="3 5" id="KW-0238">DNA-binding</keyword>
<dbReference type="InterPro" id="IPR002104">
    <property type="entry name" value="Integrase_catalytic"/>
</dbReference>
<dbReference type="GO" id="GO:0003677">
    <property type="term" value="F:DNA binding"/>
    <property type="evidence" value="ECO:0007669"/>
    <property type="project" value="UniProtKB-UniRule"/>
</dbReference>
<dbReference type="Pfam" id="PF13356">
    <property type="entry name" value="Arm-DNA-bind_3"/>
    <property type="match status" value="1"/>
</dbReference>
<keyword evidence="4" id="KW-0233">DNA recombination</keyword>
<dbReference type="InterPro" id="IPR038488">
    <property type="entry name" value="Integrase_DNA-bd_sf"/>
</dbReference>
<dbReference type="Gene3D" id="1.10.443.10">
    <property type="entry name" value="Intergrase catalytic core"/>
    <property type="match status" value="1"/>
</dbReference>
<dbReference type="Pfam" id="PF00589">
    <property type="entry name" value="Phage_integrase"/>
    <property type="match status" value="1"/>
</dbReference>
<dbReference type="GO" id="GO:0006310">
    <property type="term" value="P:DNA recombination"/>
    <property type="evidence" value="ECO:0007669"/>
    <property type="project" value="UniProtKB-KW"/>
</dbReference>
<keyword evidence="9" id="KW-1185">Reference proteome</keyword>
<accession>A0A1W6SLI4</accession>
<dbReference type="InterPro" id="IPR013762">
    <property type="entry name" value="Integrase-like_cat_sf"/>
</dbReference>
<organism evidence="8 9">
    <name type="scientific">Nitrosospira lacus</name>
    <dbReference type="NCBI Taxonomy" id="1288494"/>
    <lineage>
        <taxon>Bacteria</taxon>
        <taxon>Pseudomonadati</taxon>
        <taxon>Pseudomonadota</taxon>
        <taxon>Betaproteobacteria</taxon>
        <taxon>Nitrosomonadales</taxon>
        <taxon>Nitrosomonadaceae</taxon>
        <taxon>Nitrosospira</taxon>
    </lineage>
</organism>
<dbReference type="PROSITE" id="PS51898">
    <property type="entry name" value="TYR_RECOMBINASE"/>
    <property type="match status" value="1"/>
</dbReference>
<feature type="domain" description="Tyr recombinase" evidence="6">
    <location>
        <begin position="203"/>
        <end position="379"/>
    </location>
</feature>
<dbReference type="PANTHER" id="PTHR30629">
    <property type="entry name" value="PROPHAGE INTEGRASE"/>
    <property type="match status" value="1"/>
</dbReference>
<keyword evidence="2" id="KW-0229">DNA integration</keyword>
<name>A0A1W6SLI4_9PROT</name>
<evidence type="ECO:0000259" key="7">
    <source>
        <dbReference type="PROSITE" id="PS51900"/>
    </source>
</evidence>
<evidence type="ECO:0000256" key="2">
    <source>
        <dbReference type="ARBA" id="ARBA00022908"/>
    </source>
</evidence>
<dbReference type="OrthoDB" id="8556969at2"/>
<feature type="domain" description="Core-binding (CB)" evidence="7">
    <location>
        <begin position="97"/>
        <end position="176"/>
    </location>
</feature>
<evidence type="ECO:0000256" key="3">
    <source>
        <dbReference type="ARBA" id="ARBA00023125"/>
    </source>
</evidence>
<dbReference type="InterPro" id="IPR011010">
    <property type="entry name" value="DNA_brk_join_enz"/>
</dbReference>
<evidence type="ECO:0008006" key="10">
    <source>
        <dbReference type="Google" id="ProtNLM"/>
    </source>
</evidence>
<dbReference type="AlphaFoldDB" id="A0A1W6SLI4"/>
<evidence type="ECO:0000313" key="9">
    <source>
        <dbReference type="Proteomes" id="UP000012179"/>
    </source>
</evidence>
<dbReference type="eggNOG" id="COG0582">
    <property type="taxonomic scope" value="Bacteria"/>
</dbReference>
<dbReference type="GO" id="GO:0015074">
    <property type="term" value="P:DNA integration"/>
    <property type="evidence" value="ECO:0007669"/>
    <property type="project" value="UniProtKB-KW"/>
</dbReference>
<dbReference type="SUPFAM" id="SSF56349">
    <property type="entry name" value="DNA breaking-rejoining enzymes"/>
    <property type="match status" value="1"/>
</dbReference>
<sequence length="393" mass="45190">MPNLTKSYIEQVAYPTTSGQKFEWDDSMRSFGVRVTPASKTFIVDRKFNGRTVRLSIGRFPEWTVPQARERARELIVMMDNGIDPRLEAKKQAQEGVTLETVFNQFMSERQLKERTQSDYCRYLNHYLSSWKNKPITRITADMISKRYAEIAESSSGSSQASSVMRFLRSVLNYAQAHYGTEILPVNPVATLTAKRTWIREAPRTDHLRMHEIKPFIETLRLLTNKVMGAYLEFMLLTGARRSEAASLKWRDVHTRANTLTFKDTKNHTDRTIPITPRLEELLELMKNWRMGDYVFGSMGKDGKAGRICEPRKAMLRANKAAGSEVTVHGLRRTFATVLESLDCPAYPLKALLGHSMKGDVTASYYTQIGVERLRPWLEKYENYVLKLIEANK</sequence>
<evidence type="ECO:0000256" key="4">
    <source>
        <dbReference type="ARBA" id="ARBA00023172"/>
    </source>
</evidence>
<dbReference type="InterPro" id="IPR025166">
    <property type="entry name" value="Integrase_DNA_bind_dom"/>
</dbReference>
<dbReference type="Proteomes" id="UP000012179">
    <property type="component" value="Chromosome"/>
</dbReference>
<dbReference type="InterPro" id="IPR044068">
    <property type="entry name" value="CB"/>
</dbReference>
<dbReference type="PROSITE" id="PS51900">
    <property type="entry name" value="CB"/>
    <property type="match status" value="1"/>
</dbReference>
<dbReference type="InterPro" id="IPR010998">
    <property type="entry name" value="Integrase_recombinase_N"/>
</dbReference>
<gene>
    <name evidence="8" type="ORF">EBAPG3_002050</name>
</gene>
<evidence type="ECO:0000256" key="5">
    <source>
        <dbReference type="PROSITE-ProRule" id="PRU01248"/>
    </source>
</evidence>
<comment type="similarity">
    <text evidence="1">Belongs to the 'phage' integrase family.</text>
</comment>
<dbReference type="EMBL" id="CP021106">
    <property type="protein sequence ID" value="ARO86655.1"/>
    <property type="molecule type" value="Genomic_DNA"/>
</dbReference>
<evidence type="ECO:0000256" key="1">
    <source>
        <dbReference type="ARBA" id="ARBA00008857"/>
    </source>
</evidence>
<dbReference type="RefSeq" id="WP_004175326.1">
    <property type="nucleotide sequence ID" value="NZ_CP021106.3"/>
</dbReference>
<evidence type="ECO:0000259" key="6">
    <source>
        <dbReference type="PROSITE" id="PS51898"/>
    </source>
</evidence>
<proteinExistence type="inferred from homology"/>
<dbReference type="InterPro" id="IPR050808">
    <property type="entry name" value="Phage_Integrase"/>
</dbReference>
<dbReference type="PANTHER" id="PTHR30629:SF6">
    <property type="entry name" value="PROPHAGE INTEGRASE INTA-RELATED"/>
    <property type="match status" value="1"/>
</dbReference>
<dbReference type="KEGG" id="nlc:EBAPG3_002050"/>